<dbReference type="EMBL" id="CP036313">
    <property type="protein sequence ID" value="QBH12857.1"/>
    <property type="molecule type" value="Genomic_DNA"/>
</dbReference>
<dbReference type="OrthoDB" id="5345472at2"/>
<dbReference type="InterPro" id="IPR023887">
    <property type="entry name" value="QH-AmDH_asu"/>
</dbReference>
<dbReference type="InterPro" id="IPR036718">
    <property type="entry name" value="H-AmDH_asu_dom2_sf"/>
</dbReference>
<feature type="domain" description="Quinohemoprotein amine dehydrogenase alpha subunit" evidence="3">
    <location>
        <begin position="414"/>
        <end position="541"/>
    </location>
</feature>
<sequence length="545" mass="60663">MSKTAKWNMGVILLLSVLLAGSPAFGEGLFNEQSMVRQKCSACHKPDPQGRLEVIEETRKTMEEWKVVVDRMIRLNSAPLSDEEFYPVIKELSRDLCLTPTESRNIAYINSDENSQYREIPKNDLELRIFTACVRCHTYGKIKSHRNTQSQWNEVRNLHLGYYPTIVPQMREMNWFKESKELNQHLSKLLPFETPEYREWLKNRKDQDLTGSWTIAGYQPGMGYYQGTYTLTPDTAKGEDEYSIQKNIQYENGVSVSSVGTAALYGEYHLRYKLAPTPSTGQIEGVFDLDADTGEFKGKWWIVVQDTNAYGNESFYKADGPARIMAAFPQSLKKNTGKPQTLTLVGVNLPANASPADLSFSNAGIKVLDIVQSGPSGLTVTVDVGKQASVGMTDINLKDLTYKGLKVFEKVDAIAVSPRIGRARVSCGAAYPPQGVQFVARGIAFGPDGKQGTADNLVLEPVNAQWHLSEEKTREDDDDMQYLNASIANGLYTPVTSYGPIKTRKQHREGVGLIAVTASFEDGSGKLTDKVRLAVTVPDFIPQIK</sequence>
<dbReference type="InterPro" id="IPR014756">
    <property type="entry name" value="Ig_E-set"/>
</dbReference>
<feature type="domain" description="Quinohemoprotein amine dehydrogenase alpha subunit" evidence="4">
    <location>
        <begin position="207"/>
        <end position="307"/>
    </location>
</feature>
<dbReference type="GO" id="GO:0020037">
    <property type="term" value="F:heme binding"/>
    <property type="evidence" value="ECO:0007669"/>
    <property type="project" value="InterPro"/>
</dbReference>
<evidence type="ECO:0000259" key="1">
    <source>
        <dbReference type="Pfam" id="PF09098"/>
    </source>
</evidence>
<evidence type="ECO:0000259" key="2">
    <source>
        <dbReference type="Pfam" id="PF09099"/>
    </source>
</evidence>
<dbReference type="InterPro" id="IPR015184">
    <property type="entry name" value="QH-AmDH_asu_dom_IV"/>
</dbReference>
<organism evidence="6 7">
    <name type="scientific">Desulfobacter hydrogenophilus</name>
    <dbReference type="NCBI Taxonomy" id="2291"/>
    <lineage>
        <taxon>Bacteria</taxon>
        <taxon>Pseudomonadati</taxon>
        <taxon>Thermodesulfobacteriota</taxon>
        <taxon>Desulfobacteria</taxon>
        <taxon>Desulfobacterales</taxon>
        <taxon>Desulfobacteraceae</taxon>
        <taxon>Desulfobacter</taxon>
    </lineage>
</organism>
<dbReference type="SUPFAM" id="SSF46626">
    <property type="entry name" value="Cytochrome c"/>
    <property type="match status" value="2"/>
</dbReference>
<dbReference type="Gene3D" id="2.40.128.120">
    <property type="entry name" value="Quinohemoprotein amine dehydrogenase alpha subunit, domain 2"/>
    <property type="match status" value="1"/>
</dbReference>
<feature type="domain" description="Quinohemoprotein amine dehydrogenase alpha subunit haem binding" evidence="1">
    <location>
        <begin position="33"/>
        <end position="196"/>
    </location>
</feature>
<dbReference type="Gene3D" id="1.10.760.10">
    <property type="entry name" value="Cytochrome c-like domain"/>
    <property type="match status" value="1"/>
</dbReference>
<dbReference type="InterPro" id="IPR036909">
    <property type="entry name" value="Cyt_c-like_dom_sf"/>
</dbReference>
<accession>A0A328FHY9</accession>
<dbReference type="GO" id="GO:0009055">
    <property type="term" value="F:electron transfer activity"/>
    <property type="evidence" value="ECO:0007669"/>
    <property type="project" value="InterPro"/>
</dbReference>
<dbReference type="InterPro" id="IPR015182">
    <property type="entry name" value="QH-AmDH_asu_heme-bd_dom"/>
</dbReference>
<dbReference type="Pfam" id="PF14930">
    <property type="entry name" value="Qn_am_d_aII"/>
    <property type="match status" value="1"/>
</dbReference>
<dbReference type="Gene3D" id="2.60.40.10">
    <property type="entry name" value="Immunoglobulins"/>
    <property type="match status" value="2"/>
</dbReference>
<evidence type="ECO:0000313" key="6">
    <source>
        <dbReference type="EMBL" id="RAM03092.1"/>
    </source>
</evidence>
<reference evidence="5 8" key="2">
    <citation type="submission" date="2019-02" db="EMBL/GenBank/DDBJ databases">
        <title>Complete genome sequence of Desulfobacter hydrogenophilus AcRS1.</title>
        <authorList>
            <person name="Marietou A."/>
            <person name="Lund M.B."/>
            <person name="Marshall I.P.G."/>
            <person name="Schreiber L."/>
            <person name="Jorgensen B."/>
        </authorList>
    </citation>
    <scope>NUCLEOTIDE SEQUENCE [LARGE SCALE GENOMIC DNA]</scope>
    <source>
        <strain evidence="5 8">AcRS1</strain>
    </source>
</reference>
<keyword evidence="8" id="KW-1185">Reference proteome</keyword>
<dbReference type="Pfam" id="PF09100">
    <property type="entry name" value="Qn_am_d_aIV"/>
    <property type="match status" value="1"/>
</dbReference>
<dbReference type="SUPFAM" id="SSF69298">
    <property type="entry name" value="Quinohemoprotein amine dehydrogenase A chain, domain 3"/>
    <property type="match status" value="1"/>
</dbReference>
<reference evidence="6 7" key="1">
    <citation type="submission" date="2018-06" db="EMBL/GenBank/DDBJ databases">
        <title>Complete Genome Sequence of Desulfobacter hydrogenophilus (DSM3380).</title>
        <authorList>
            <person name="Marietou A."/>
            <person name="Schreiber L."/>
            <person name="Marshall I."/>
            <person name="Jorgensen B."/>
        </authorList>
    </citation>
    <scope>NUCLEOTIDE SEQUENCE [LARGE SCALE GENOMIC DNA]</scope>
    <source>
        <strain evidence="6 7">DSM 3380</strain>
    </source>
</reference>
<evidence type="ECO:0000259" key="4">
    <source>
        <dbReference type="Pfam" id="PF14930"/>
    </source>
</evidence>
<feature type="domain" description="Quinohemoprotein amine dehydrogenase alpha subunit" evidence="2">
    <location>
        <begin position="323"/>
        <end position="397"/>
    </location>
</feature>
<dbReference type="Proteomes" id="UP000293902">
    <property type="component" value="Chromosome"/>
</dbReference>
<dbReference type="InterPro" id="IPR009111">
    <property type="entry name" value="QH-AmDH_asu_dom2"/>
</dbReference>
<dbReference type="EMBL" id="QLNI01000008">
    <property type="protein sequence ID" value="RAM03092.1"/>
    <property type="molecule type" value="Genomic_DNA"/>
</dbReference>
<evidence type="ECO:0000259" key="3">
    <source>
        <dbReference type="Pfam" id="PF09100"/>
    </source>
</evidence>
<dbReference type="InterPro" id="IPR013783">
    <property type="entry name" value="Ig-like_fold"/>
</dbReference>
<dbReference type="Pfam" id="PF09099">
    <property type="entry name" value="Qn_am_d_aIII"/>
    <property type="match status" value="1"/>
</dbReference>
<evidence type="ECO:0000313" key="8">
    <source>
        <dbReference type="Proteomes" id="UP000293902"/>
    </source>
</evidence>
<protein>
    <submittedName>
        <fullName evidence="6">Quinohemoprotein amine dehydrogenase subunit alpha</fullName>
    </submittedName>
</protein>
<evidence type="ECO:0000313" key="7">
    <source>
        <dbReference type="Proteomes" id="UP000248798"/>
    </source>
</evidence>
<dbReference type="SUPFAM" id="SSF81296">
    <property type="entry name" value="E set domains"/>
    <property type="match status" value="1"/>
</dbReference>
<dbReference type="RefSeq" id="WP_111954556.1">
    <property type="nucleotide sequence ID" value="NZ_CP036313.1"/>
</dbReference>
<dbReference type="AlphaFoldDB" id="A0A328FHY9"/>
<dbReference type="Pfam" id="PF09098">
    <property type="entry name" value="Dehyd-heme_bind"/>
    <property type="match status" value="1"/>
</dbReference>
<gene>
    <name evidence="6" type="primary">peaA</name>
    <name evidence="6" type="ORF">DO021_05590</name>
    <name evidence="5" type="ORF">EYB58_07975</name>
</gene>
<evidence type="ECO:0000313" key="5">
    <source>
        <dbReference type="EMBL" id="QBH12857.1"/>
    </source>
</evidence>
<name>A0A328FHY9_9BACT</name>
<proteinExistence type="predicted"/>
<dbReference type="InterPro" id="IPR015183">
    <property type="entry name" value="QH-AmDH_asu_dom_III"/>
</dbReference>
<dbReference type="Proteomes" id="UP000248798">
    <property type="component" value="Unassembled WGS sequence"/>
</dbReference>
<dbReference type="NCBIfam" id="TIGR03908">
    <property type="entry name" value="QH_alpha"/>
    <property type="match status" value="1"/>
</dbReference>